<dbReference type="EMBL" id="LT840185">
    <property type="protein sequence ID" value="SMF72103.1"/>
    <property type="molecule type" value="Genomic_DNA"/>
</dbReference>
<evidence type="ECO:0000256" key="3">
    <source>
        <dbReference type="SAM" id="SignalP"/>
    </source>
</evidence>
<dbReference type="Gene3D" id="3.40.710.10">
    <property type="entry name" value="DD-peptidase/beta-lactamase superfamily"/>
    <property type="match status" value="1"/>
</dbReference>
<protein>
    <submittedName>
        <fullName evidence="5">CubicO group peptidase, beta-lactamase class C family</fullName>
    </submittedName>
</protein>
<gene>
    <name evidence="5" type="ORF">SAMN06295910_2008</name>
</gene>
<proteinExistence type="predicted"/>
<dbReference type="Proteomes" id="UP000192934">
    <property type="component" value="Chromosome I"/>
</dbReference>
<dbReference type="InterPro" id="IPR012338">
    <property type="entry name" value="Beta-lactam/transpept-like"/>
</dbReference>
<keyword evidence="6" id="KW-1185">Reference proteome</keyword>
<keyword evidence="2" id="KW-0472">Membrane</keyword>
<feature type="signal peptide" evidence="3">
    <location>
        <begin position="1"/>
        <end position="21"/>
    </location>
</feature>
<feature type="domain" description="Beta-lactamase-related" evidence="4">
    <location>
        <begin position="70"/>
        <end position="380"/>
    </location>
</feature>
<keyword evidence="2" id="KW-1133">Transmembrane helix</keyword>
<feature type="transmembrane region" description="Helical" evidence="2">
    <location>
        <begin position="563"/>
        <end position="586"/>
    </location>
</feature>
<feature type="compositionally biased region" description="Low complexity" evidence="1">
    <location>
        <begin position="26"/>
        <end position="38"/>
    </location>
</feature>
<evidence type="ECO:0000313" key="6">
    <source>
        <dbReference type="Proteomes" id="UP000192934"/>
    </source>
</evidence>
<keyword evidence="2" id="KW-0812">Transmembrane</keyword>
<evidence type="ECO:0000259" key="4">
    <source>
        <dbReference type="Pfam" id="PF00144"/>
    </source>
</evidence>
<keyword evidence="3" id="KW-0732">Signal</keyword>
<dbReference type="InterPro" id="IPR050491">
    <property type="entry name" value="AmpC-like"/>
</dbReference>
<dbReference type="STRING" id="941907.SAMN06295910_2008"/>
<feature type="chain" id="PRO_5013298936" evidence="3">
    <location>
        <begin position="22"/>
        <end position="664"/>
    </location>
</feature>
<dbReference type="AlphaFoldDB" id="A0A1X7GN65"/>
<dbReference type="RefSeq" id="WP_085218646.1">
    <property type="nucleotide sequence ID" value="NZ_LT840185.1"/>
</dbReference>
<reference evidence="6" key="1">
    <citation type="submission" date="2017-04" db="EMBL/GenBank/DDBJ databases">
        <authorList>
            <person name="Varghese N."/>
            <person name="Submissions S."/>
        </authorList>
    </citation>
    <scope>NUCLEOTIDE SEQUENCE [LARGE SCALE GENOMIC DNA]</scope>
    <source>
        <strain evidence="6">Dd16</strain>
    </source>
</reference>
<accession>A0A1X7GN65</accession>
<dbReference type="PANTHER" id="PTHR46825">
    <property type="entry name" value="D-ALANYL-D-ALANINE-CARBOXYPEPTIDASE/ENDOPEPTIDASE AMPH"/>
    <property type="match status" value="1"/>
</dbReference>
<dbReference type="InterPro" id="IPR001466">
    <property type="entry name" value="Beta-lactam-related"/>
</dbReference>
<feature type="region of interest" description="Disordered" evidence="1">
    <location>
        <begin position="26"/>
        <end position="51"/>
    </location>
</feature>
<dbReference type="OrthoDB" id="119951at2"/>
<feature type="transmembrane region" description="Helical" evidence="2">
    <location>
        <begin position="598"/>
        <end position="625"/>
    </location>
</feature>
<feature type="transmembrane region" description="Helical" evidence="2">
    <location>
        <begin position="637"/>
        <end position="658"/>
    </location>
</feature>
<dbReference type="SUPFAM" id="SSF56601">
    <property type="entry name" value="beta-lactamase/transpeptidase-like"/>
    <property type="match status" value="1"/>
</dbReference>
<dbReference type="PANTHER" id="PTHR46825:SF9">
    <property type="entry name" value="BETA-LACTAMASE-RELATED DOMAIN-CONTAINING PROTEIN"/>
    <property type="match status" value="1"/>
</dbReference>
<organism evidence="5 6">
    <name type="scientific">Allosphingosinicella indica</name>
    <dbReference type="NCBI Taxonomy" id="941907"/>
    <lineage>
        <taxon>Bacteria</taxon>
        <taxon>Pseudomonadati</taxon>
        <taxon>Pseudomonadota</taxon>
        <taxon>Alphaproteobacteria</taxon>
        <taxon>Sphingomonadales</taxon>
        <taxon>Sphingomonadaceae</taxon>
        <taxon>Allosphingosinicella</taxon>
    </lineage>
</organism>
<sequence length="664" mass="72451">MRSWKLIAAAALAVLMGPAAVTQGPAPVAPVSPTVAPESVPPAPPAVPSGGAPLDRANVEAWLDGFMPYAMARGDIAGGVVVVVKDGQVLFEKGYGYSDVAKRKPVSADATLFRPGSVSKLLTWTAVMQLVEQGKLDLDRDVNTYLDFKIPAYDGKPVTLRNIMTHTAGFEESARYIMSNDPKGPPMSLEELMRDTVPRRIFAPGTTPAYSNYATALAGYIVARASGQSFDDYIDQHILRPLNMTRSSFRQPLPANLKPLMSQGYALGSGDPKPFEMVGPAPAGSLAATGNDMAKFMLAHLNQGQGLLRPETAKQMHETTLDIVPPLNRMALGFYEQNINGHRVIGHGGDTQWFHSYLWLFPDDNVGLYMSVNSAGKDGATGPLRDGLFTQFADRYFPAPLSTAKVDAETAKQHAQMMAGTYTNSRGHQKSFLSFLNLMGQVKLGVNADGTLNAPAVTGSASQPRKWVEIAPFVWRDAYGSERIAAKVENGQVVRWSFDAVSPFMMFDRVPWYTNSAWLMPAFLAALVIILLTALTWPAGWIARRRYKAALPFEGQALKAFRLTRGFAWATVLVVVGWVTFMSVAMADFTLLSGSLDWLLYILQALSPVVFFGMVGIAAWNLWLAWTGKRGWFSRTWSVLLLIGAVIVLWVALAFHLIGFGTLY</sequence>
<dbReference type="Pfam" id="PF00144">
    <property type="entry name" value="Beta-lactamase"/>
    <property type="match status" value="1"/>
</dbReference>
<evidence type="ECO:0000313" key="5">
    <source>
        <dbReference type="EMBL" id="SMF72103.1"/>
    </source>
</evidence>
<name>A0A1X7GN65_9SPHN</name>
<feature type="transmembrane region" description="Helical" evidence="2">
    <location>
        <begin position="518"/>
        <end position="542"/>
    </location>
</feature>
<evidence type="ECO:0000256" key="2">
    <source>
        <dbReference type="SAM" id="Phobius"/>
    </source>
</evidence>
<evidence type="ECO:0000256" key="1">
    <source>
        <dbReference type="SAM" id="MobiDB-lite"/>
    </source>
</evidence>